<dbReference type="VEuPathDB" id="FungiDB:BDEG_21715"/>
<dbReference type="Proteomes" id="UP000077115">
    <property type="component" value="Unassembled WGS sequence"/>
</dbReference>
<evidence type="ECO:0000313" key="3">
    <source>
        <dbReference type="Proteomes" id="UP000077115"/>
    </source>
</evidence>
<feature type="chain" id="PRO_5008077493" evidence="1">
    <location>
        <begin position="19"/>
        <end position="199"/>
    </location>
</feature>
<proteinExistence type="predicted"/>
<organism evidence="2 3">
    <name type="scientific">Batrachochytrium dendrobatidis (strain JEL423)</name>
    <dbReference type="NCBI Taxonomy" id="403673"/>
    <lineage>
        <taxon>Eukaryota</taxon>
        <taxon>Fungi</taxon>
        <taxon>Fungi incertae sedis</taxon>
        <taxon>Chytridiomycota</taxon>
        <taxon>Chytridiomycota incertae sedis</taxon>
        <taxon>Chytridiomycetes</taxon>
        <taxon>Rhizophydiales</taxon>
        <taxon>Rhizophydiales incertae sedis</taxon>
        <taxon>Batrachochytrium</taxon>
    </lineage>
</organism>
<evidence type="ECO:0000313" key="2">
    <source>
        <dbReference type="EMBL" id="OAJ37721.1"/>
    </source>
</evidence>
<feature type="signal peptide" evidence="1">
    <location>
        <begin position="1"/>
        <end position="18"/>
    </location>
</feature>
<reference evidence="2 3" key="1">
    <citation type="submission" date="2006-10" db="EMBL/GenBank/DDBJ databases">
        <title>The Genome Sequence of Batrachochytrium dendrobatidis JEL423.</title>
        <authorList>
            <consortium name="The Broad Institute Genome Sequencing Platform"/>
            <person name="Birren B."/>
            <person name="Lander E."/>
            <person name="Galagan J."/>
            <person name="Cuomo C."/>
            <person name="Devon K."/>
            <person name="Jaffe D."/>
            <person name="Butler J."/>
            <person name="Alvarez P."/>
            <person name="Gnerre S."/>
            <person name="Grabherr M."/>
            <person name="Kleber M."/>
            <person name="Mauceli E."/>
            <person name="Brockman W."/>
            <person name="Young S."/>
            <person name="LaButti K."/>
            <person name="Sykes S."/>
            <person name="DeCaprio D."/>
            <person name="Crawford M."/>
            <person name="Koehrsen M."/>
            <person name="Engels R."/>
            <person name="Montgomery P."/>
            <person name="Pearson M."/>
            <person name="Howarth C."/>
            <person name="Larson L."/>
            <person name="White J."/>
            <person name="O'Leary S."/>
            <person name="Kodira C."/>
            <person name="Zeng Q."/>
            <person name="Yandava C."/>
            <person name="Alvarado L."/>
            <person name="Longcore J."/>
            <person name="James T."/>
        </authorList>
    </citation>
    <scope>NUCLEOTIDE SEQUENCE [LARGE SCALE GENOMIC DNA]</scope>
    <source>
        <strain evidence="2 3">JEL423</strain>
    </source>
</reference>
<dbReference type="EMBL" id="DS022301">
    <property type="protein sequence ID" value="OAJ37721.1"/>
    <property type="molecule type" value="Genomic_DNA"/>
</dbReference>
<keyword evidence="1" id="KW-0732">Signal</keyword>
<protein>
    <submittedName>
        <fullName evidence="2">Uncharacterized protein</fullName>
    </submittedName>
</protein>
<sequence>MKLFLFSTIACVVSIVHAGILPNIDSPTHKVSDYVYPIPKKTTTGTDISLVQAKSRENVVKSRIKRVCNVMILLKPEILTDLLSQLIQISGLVNSKESLINKLEVIGEQWEESTTGKRSPNSHKRHMLYMKGVRNQMEIDLFNVRLSLNTASSKLKTSMLEYLGPKGSRSYDHVMQNRVEVLECINKAFKAKPFIKLSQ</sequence>
<name>A0A177WEC0_BATDL</name>
<accession>A0A177WEC0</accession>
<dbReference type="AlphaFoldDB" id="A0A177WEC0"/>
<gene>
    <name evidence="2" type="ORF">BDEG_21715</name>
</gene>
<evidence type="ECO:0000256" key="1">
    <source>
        <dbReference type="SAM" id="SignalP"/>
    </source>
</evidence>
<reference evidence="2 3" key="2">
    <citation type="submission" date="2016-05" db="EMBL/GenBank/DDBJ databases">
        <title>Lineage-specific infection strategies underlie the spectrum of fungal disease in amphibians.</title>
        <authorList>
            <person name="Cuomo C.A."/>
            <person name="Farrer R.A."/>
            <person name="James T."/>
            <person name="Longcore J."/>
            <person name="Birren B."/>
        </authorList>
    </citation>
    <scope>NUCLEOTIDE SEQUENCE [LARGE SCALE GENOMIC DNA]</scope>
    <source>
        <strain evidence="2 3">JEL423</strain>
    </source>
</reference>